<proteinExistence type="predicted"/>
<evidence type="ECO:0000256" key="3">
    <source>
        <dbReference type="ARBA" id="ARBA00022692"/>
    </source>
</evidence>
<dbReference type="AlphaFoldDB" id="A0A941I6W3"/>
<accession>A0A941I6W3</accession>
<evidence type="ECO:0000259" key="7">
    <source>
        <dbReference type="Pfam" id="PF04024"/>
    </source>
</evidence>
<protein>
    <submittedName>
        <fullName evidence="8">PspC domain-containing protein</fullName>
    </submittedName>
</protein>
<name>A0A941I6W3_9BURK</name>
<dbReference type="Proteomes" id="UP000680067">
    <property type="component" value="Unassembled WGS sequence"/>
</dbReference>
<dbReference type="Pfam" id="PF04024">
    <property type="entry name" value="PspC"/>
    <property type="match status" value="1"/>
</dbReference>
<evidence type="ECO:0000256" key="2">
    <source>
        <dbReference type="ARBA" id="ARBA00022475"/>
    </source>
</evidence>
<evidence type="ECO:0000313" key="8">
    <source>
        <dbReference type="EMBL" id="MBR7783116.1"/>
    </source>
</evidence>
<evidence type="ECO:0000256" key="1">
    <source>
        <dbReference type="ARBA" id="ARBA00004162"/>
    </source>
</evidence>
<keyword evidence="5 6" id="KW-0472">Membrane</keyword>
<evidence type="ECO:0000256" key="4">
    <source>
        <dbReference type="ARBA" id="ARBA00022989"/>
    </source>
</evidence>
<evidence type="ECO:0000256" key="5">
    <source>
        <dbReference type="ARBA" id="ARBA00023136"/>
    </source>
</evidence>
<keyword evidence="2" id="KW-1003">Cell membrane</keyword>
<feature type="transmembrane region" description="Helical" evidence="6">
    <location>
        <begin position="80"/>
        <end position="103"/>
    </location>
</feature>
<organism evidence="8 9">
    <name type="scientific">Undibacterium luofuense</name>
    <dbReference type="NCBI Taxonomy" id="2828733"/>
    <lineage>
        <taxon>Bacteria</taxon>
        <taxon>Pseudomonadati</taxon>
        <taxon>Pseudomonadota</taxon>
        <taxon>Betaproteobacteria</taxon>
        <taxon>Burkholderiales</taxon>
        <taxon>Oxalobacteraceae</taxon>
        <taxon>Undibacterium</taxon>
    </lineage>
</organism>
<evidence type="ECO:0000313" key="9">
    <source>
        <dbReference type="Proteomes" id="UP000680067"/>
    </source>
</evidence>
<evidence type="ECO:0000256" key="6">
    <source>
        <dbReference type="SAM" id="Phobius"/>
    </source>
</evidence>
<dbReference type="RefSeq" id="WP_212688391.1">
    <property type="nucleotide sequence ID" value="NZ_JAGSPN010000009.1"/>
</dbReference>
<dbReference type="InterPro" id="IPR052027">
    <property type="entry name" value="PspC"/>
</dbReference>
<comment type="subcellular location">
    <subcellularLocation>
        <location evidence="1">Cell membrane</location>
        <topology evidence="1">Single-pass membrane protein</topology>
    </subcellularLocation>
</comment>
<dbReference type="EMBL" id="JAGSPN010000009">
    <property type="protein sequence ID" value="MBR7783116.1"/>
    <property type="molecule type" value="Genomic_DNA"/>
</dbReference>
<gene>
    <name evidence="8" type="ORF">KDM89_13265</name>
</gene>
<reference evidence="8" key="1">
    <citation type="submission" date="2021-04" db="EMBL/GenBank/DDBJ databases">
        <title>novel species isolated from subtropical streams in China.</title>
        <authorList>
            <person name="Lu H."/>
        </authorList>
    </citation>
    <scope>NUCLEOTIDE SEQUENCE</scope>
    <source>
        <strain evidence="8">LFS511W</strain>
    </source>
</reference>
<dbReference type="PANTHER" id="PTHR33885">
    <property type="entry name" value="PHAGE SHOCK PROTEIN C"/>
    <property type="match status" value="1"/>
</dbReference>
<sequence>MSLADELEKLGQLHRTAQLSDEEFSRAKEKLLSSSGKEASSFSANYNVNVLRRSVRDRWFGGVCGGLAIYSNTESWLWRLIFVAFVCVFGTGFLLYLFAWIFIPESDSY</sequence>
<dbReference type="GO" id="GO:0005886">
    <property type="term" value="C:plasma membrane"/>
    <property type="evidence" value="ECO:0007669"/>
    <property type="project" value="UniProtKB-SubCell"/>
</dbReference>
<keyword evidence="3 6" id="KW-0812">Transmembrane</keyword>
<dbReference type="PANTHER" id="PTHR33885:SF3">
    <property type="entry name" value="PHAGE SHOCK PROTEIN C"/>
    <property type="match status" value="1"/>
</dbReference>
<keyword evidence="9" id="KW-1185">Reference proteome</keyword>
<comment type="caution">
    <text evidence="8">The sequence shown here is derived from an EMBL/GenBank/DDBJ whole genome shotgun (WGS) entry which is preliminary data.</text>
</comment>
<keyword evidence="4 6" id="KW-1133">Transmembrane helix</keyword>
<feature type="domain" description="Phage shock protein PspC N-terminal" evidence="7">
    <location>
        <begin position="51"/>
        <end position="105"/>
    </location>
</feature>
<dbReference type="InterPro" id="IPR007168">
    <property type="entry name" value="Phageshock_PspC_N"/>
</dbReference>